<organism evidence="2 3">
    <name type="scientific">Aquicella lusitana</name>
    <dbReference type="NCBI Taxonomy" id="254246"/>
    <lineage>
        <taxon>Bacteria</taxon>
        <taxon>Pseudomonadati</taxon>
        <taxon>Pseudomonadota</taxon>
        <taxon>Gammaproteobacteria</taxon>
        <taxon>Legionellales</taxon>
        <taxon>Coxiellaceae</taxon>
        <taxon>Aquicella</taxon>
    </lineage>
</organism>
<dbReference type="InterPro" id="IPR038765">
    <property type="entry name" value="Papain-like_cys_pep_sf"/>
</dbReference>
<gene>
    <name evidence="2" type="ORF">C8D86_10122</name>
</gene>
<proteinExistence type="predicted"/>
<keyword evidence="3" id="KW-1185">Reference proteome</keyword>
<dbReference type="OrthoDB" id="1550427at2"/>
<name>A0A370GYM1_9COXI</name>
<feature type="compositionally biased region" description="Basic and acidic residues" evidence="1">
    <location>
        <begin position="287"/>
        <end position="313"/>
    </location>
</feature>
<dbReference type="RefSeq" id="WP_114833260.1">
    <property type="nucleotide sequence ID" value="NZ_LR699114.1"/>
</dbReference>
<feature type="region of interest" description="Disordered" evidence="1">
    <location>
        <begin position="282"/>
        <end position="313"/>
    </location>
</feature>
<comment type="caution">
    <text evidence="2">The sequence shown here is derived from an EMBL/GenBank/DDBJ whole genome shotgun (WGS) entry which is preliminary data.</text>
</comment>
<evidence type="ECO:0000313" key="2">
    <source>
        <dbReference type="EMBL" id="RDI48743.1"/>
    </source>
</evidence>
<dbReference type="SUPFAM" id="SSF54001">
    <property type="entry name" value="Cysteine proteinases"/>
    <property type="match status" value="1"/>
</dbReference>
<reference evidence="2 3" key="1">
    <citation type="submission" date="2018-07" db="EMBL/GenBank/DDBJ databases">
        <title>Genomic Encyclopedia of Type Strains, Phase IV (KMG-IV): sequencing the most valuable type-strain genomes for metagenomic binning, comparative biology and taxonomic classification.</title>
        <authorList>
            <person name="Goeker M."/>
        </authorList>
    </citation>
    <scope>NUCLEOTIDE SEQUENCE [LARGE SCALE GENOMIC DNA]</scope>
    <source>
        <strain evidence="2 3">DSM 16500</strain>
    </source>
</reference>
<dbReference type="Proteomes" id="UP000254720">
    <property type="component" value="Unassembled WGS sequence"/>
</dbReference>
<evidence type="ECO:0000313" key="3">
    <source>
        <dbReference type="Proteomes" id="UP000254720"/>
    </source>
</evidence>
<protein>
    <submittedName>
        <fullName evidence="2">Permuted papain-like amidase YaeF/Yiix C92 family enzyme</fullName>
    </submittedName>
</protein>
<evidence type="ECO:0000256" key="1">
    <source>
        <dbReference type="SAM" id="MobiDB-lite"/>
    </source>
</evidence>
<sequence length="313" mass="36599">MFKSIYRKIRQKLYKWLTYEPPSTDFIPYDYNRLKYEIRPGDVLLIEGRSRISVVTRTLTQSPWTHAALYIGRLIDFEDDEIPNLIRQHADVKDNARLIIEDLLNKGTVVAPLSTYRHHHIRICRPIGITPADVYLVIHYAAKSLGQPYNVRQLLDLARFLLPWTILPRRWGSSLFRTSSGEPESGICSSLIAEAFSSVQFPILPFVKPHEEEGVEVFHRNPYLYTPKDFDYSPYFEIIKYPLFNPDEPLPYYRRLPWTKTGFLHQDNGILTAPKQKRKLKIFGRSTLDEAGQKKENNRDEPSANDETHHEKE</sequence>
<dbReference type="AlphaFoldDB" id="A0A370GYM1"/>
<dbReference type="Gene3D" id="3.90.1720.10">
    <property type="entry name" value="endopeptidase domain like (from Nostoc punctiforme)"/>
    <property type="match status" value="1"/>
</dbReference>
<dbReference type="EMBL" id="QQAX01000001">
    <property type="protein sequence ID" value="RDI48743.1"/>
    <property type="molecule type" value="Genomic_DNA"/>
</dbReference>
<accession>A0A370GYM1</accession>